<reference evidence="16" key="1">
    <citation type="submission" date="2020-01" db="EMBL/GenBank/DDBJ databases">
        <title>Draft genome sequence of the Termite Coptotermes fromosanus.</title>
        <authorList>
            <person name="Itakura S."/>
            <person name="Yosikawa Y."/>
            <person name="Umezawa K."/>
        </authorList>
    </citation>
    <scope>NUCLEOTIDE SEQUENCE [LARGE SCALE GENOMIC DNA]</scope>
</reference>
<evidence type="ECO:0000256" key="11">
    <source>
        <dbReference type="ARBA" id="ARBA00048899"/>
    </source>
</evidence>
<evidence type="ECO:0000256" key="8">
    <source>
        <dbReference type="ARBA" id="ARBA00022989"/>
    </source>
</evidence>
<comment type="catalytic activity">
    <reaction evidence="11">
        <text>an alpha-D-Man-(1-&gt;2)-alpha-D-Man-(1-&gt;2)-alpha-D-Man-(1-&gt;3)-[alpha-D-Man-(1-&gt;2)-alpha-D-Man-(1-&gt;3)-alpha-D-Man-(1-&gt;6)]-beta-D-Man-(1-&gt;4)-beta-D-GlcNAc-(1-&gt;4)-alpha-D-GlcNAc-diphospho-di-trans,poly-cis-dolichol + a di-trans,poly-cis-dolichyl beta-D-mannosyl phosphate = an alpha-D-Man-(1-&gt;2)-alpha-D-Man-(1-&gt;2)-alpha-D-Man-(1-&gt;3)-[alpha-D-Man-(1-&gt;2)-alpha-D-Man-(1-&gt;3)-[alpha-D-Man-(1-&gt;6)]-alpha-D-Man-(1-&gt;6)]-beta-D-Man-(1-&gt;4)-beta-D-GlcNAc-(1-&gt;4)-alpha-D-GlcNAc-diphospho-di-trans,poly-cis-dolichol + a di-trans,poly-cis-dolichyl phosphate + H(+)</text>
        <dbReference type="Rhea" id="RHEA:29535"/>
        <dbReference type="Rhea" id="RHEA-COMP:19498"/>
        <dbReference type="Rhea" id="RHEA-COMP:19501"/>
        <dbReference type="Rhea" id="RHEA-COMP:19518"/>
        <dbReference type="Rhea" id="RHEA-COMP:19519"/>
        <dbReference type="ChEBI" id="CHEBI:15378"/>
        <dbReference type="ChEBI" id="CHEBI:57683"/>
        <dbReference type="ChEBI" id="CHEBI:58211"/>
        <dbReference type="ChEBI" id="CHEBI:132517"/>
        <dbReference type="ChEBI" id="CHEBI:132519"/>
        <dbReference type="EC" id="2.4.1.260"/>
    </reaction>
    <physiologicalReaction direction="left-to-right" evidence="11">
        <dbReference type="Rhea" id="RHEA:29536"/>
    </physiologicalReaction>
</comment>
<feature type="compositionally biased region" description="Basic and acidic residues" evidence="14">
    <location>
        <begin position="1087"/>
        <end position="1102"/>
    </location>
</feature>
<dbReference type="EC" id="2.4.1.-" evidence="12"/>
<dbReference type="AlphaFoldDB" id="A0A6L2P7V0"/>
<dbReference type="GO" id="GO:0052917">
    <property type="term" value="F:dol-P-Man:Man(7)GlcNAc(2)-PP-Dol alpha-1,6-mannosyltransferase activity"/>
    <property type="evidence" value="ECO:0007669"/>
    <property type="project" value="UniProtKB-EC"/>
</dbReference>
<feature type="transmembrane region" description="Helical" evidence="12">
    <location>
        <begin position="330"/>
        <end position="345"/>
    </location>
</feature>
<feature type="compositionally biased region" description="Basic and acidic residues" evidence="14">
    <location>
        <begin position="1045"/>
        <end position="1066"/>
    </location>
</feature>
<gene>
    <name evidence="15" type="ORF">Cfor_02119</name>
</gene>
<evidence type="ECO:0000256" key="3">
    <source>
        <dbReference type="ARBA" id="ARBA00007063"/>
    </source>
</evidence>
<comment type="subcellular location">
    <subcellularLocation>
        <location evidence="1 12">Endoplasmic reticulum membrane</location>
        <topology evidence="1 12">Multi-pass membrane protein</topology>
    </subcellularLocation>
</comment>
<dbReference type="EMBL" id="BLKM01000039">
    <property type="protein sequence ID" value="GFG28261.1"/>
    <property type="molecule type" value="Genomic_DNA"/>
</dbReference>
<feature type="transmembrane region" description="Helical" evidence="12">
    <location>
        <begin position="351"/>
        <end position="371"/>
    </location>
</feature>
<feature type="transmembrane region" description="Helical" evidence="12">
    <location>
        <begin position="189"/>
        <end position="205"/>
    </location>
</feature>
<feature type="transmembrane region" description="Helical" evidence="12">
    <location>
        <begin position="251"/>
        <end position="270"/>
    </location>
</feature>
<feature type="region of interest" description="Disordered" evidence="14">
    <location>
        <begin position="569"/>
        <end position="590"/>
    </location>
</feature>
<sequence length="1152" mass="130327">MNEFGTATINIAFLPPSFQEAANGNTDCDASHALSSASAKGPILLCRSSMVDQLMLLVAAVHLLYCPFTKVEESFNLQAIHDILYHRYNLTEYDHHEFPGVVPRTFLGPLVISVLASPVVAVINVLGFSKFYAQFVVRAVLGLCVVGAFRMFRETIQSVFGRQMTNWFVAVTVTQYHFMYYLSRPLPNILALPLVLLALQSWIKQQHAKFIYFSAAAIIIFRAELAMFLGILLLTELFYQRLHPLKLLRHAIPAGLVFLSLTVVVDSIFWNRLLWPEGEVLYFNTVLNRSHEWGTSPFLWYFYSAIPRGMACSVFLVPLGIYYEVRVRKLLLPAIIFVFLFSFLPHKELRFIIYVFPLLNLTAASACHRIFENRGKSSFHTFLAFGVCCHLVLNAVFSVFLLCIAGANYPGGIAMSRLHSLAKDEKFVFVHIDVLTAQTGVSRFMQDNPNWRYSKAENLTSGSKEMMTFTHLLLEAKSKYSQNLKPYSRTHNILDSVEGFSHITFNYNTFPPIRIKTKPVIFILKRKGVHDANFGHIETEEMEFHSGTEEVLTDTDILKSDVEQDLISESGAVSGLDRRDEHSEQDDEISHLLRDKDNDIFVTPEIADNEENEELESAFIDLNIEPTEDIEEEVQLSKFMRMSREDLIKELNKAENREKTYLKSGTVKRNIKKIIREYKAREDDKQMRTEESTHAEEVKQGAYIQLHEPEFPIVSGGDDNEMHAQGAGEYNEQVTNKPVPDNHKQTGLQQDTGHPAVDAEMMTDISYLSSDSLTYEDHDTEEEKGKKGLKKLIKKYKMLDQSRDAEPPTTVDRMTGNGTGQQRKPIQKTRPAKLIFKKDILEGRGEDFERITEPKETSVPAETQHIENDNTEVKGVKKIEEATNQSVSEIYNDTTVSYVNLQDSDNGIIENEPPSQTSRHKKRGATKKGIKELNEDSNVTEISVAEEPGEVHVSGNKTPTPRNRKKPAVRKDKEKFRSSDDIENTPLPADLSRNAGDIDKMYEQHMSAEEKLPQKNEMYMQEGDTVSDKTEPEAHTEYLAQLPERSTEEIDTPTKETTIDTVHPKEIPYGLSVGPDGLSLPQLSASADEKTKISEPSEDIKPSKQKSTISAASKNSGTIQPVLKDRQKTESDEQVESANVENGKLGEDIIQM</sequence>
<feature type="region of interest" description="Disordered" evidence="14">
    <location>
        <begin position="732"/>
        <end position="751"/>
    </location>
</feature>
<feature type="transmembrane region" description="Helical" evidence="12">
    <location>
        <begin position="211"/>
        <end position="239"/>
    </location>
</feature>
<feature type="compositionally biased region" description="Polar residues" evidence="14">
    <location>
        <begin position="1105"/>
        <end position="1119"/>
    </location>
</feature>
<keyword evidence="7 12" id="KW-0256">Endoplasmic reticulum</keyword>
<dbReference type="FunCoup" id="A0A6L2P7V0">
    <property type="interactions" value="809"/>
</dbReference>
<keyword evidence="5" id="KW-0808">Transferase</keyword>
<feature type="region of interest" description="Disordered" evidence="14">
    <location>
        <begin position="800"/>
        <end position="827"/>
    </location>
</feature>
<feature type="compositionally biased region" description="Basic and acidic residues" evidence="14">
    <location>
        <begin position="1026"/>
        <end position="1036"/>
    </location>
</feature>
<evidence type="ECO:0000256" key="13">
    <source>
        <dbReference type="SAM" id="Coils"/>
    </source>
</evidence>
<evidence type="ECO:0000256" key="9">
    <source>
        <dbReference type="ARBA" id="ARBA00023136"/>
    </source>
</evidence>
<evidence type="ECO:0000256" key="14">
    <source>
        <dbReference type="SAM" id="MobiDB-lite"/>
    </source>
</evidence>
<dbReference type="PANTHER" id="PTHR22760:SF1">
    <property type="entry name" value="DOL-P-MAN:MAN(7)GLCNAC(2)-PP-DOL ALPHA-1,6-MANNOSYLTRANSFERASE"/>
    <property type="match status" value="1"/>
</dbReference>
<feature type="region of interest" description="Disordered" evidence="14">
    <location>
        <begin position="1008"/>
        <end position="1152"/>
    </location>
</feature>
<dbReference type="PANTHER" id="PTHR22760">
    <property type="entry name" value="GLYCOSYLTRANSFERASE"/>
    <property type="match status" value="1"/>
</dbReference>
<dbReference type="Pfam" id="PF03901">
    <property type="entry name" value="Glyco_transf_22"/>
    <property type="match status" value="1"/>
</dbReference>
<accession>A0A6L2P7V0</accession>
<keyword evidence="16" id="KW-1185">Reference proteome</keyword>
<dbReference type="GO" id="GO:0006487">
    <property type="term" value="P:protein N-linked glycosylation"/>
    <property type="evidence" value="ECO:0007669"/>
    <property type="project" value="TreeGrafter"/>
</dbReference>
<comment type="function">
    <text evidence="10">Mannosyltransferase that operates in the biosynthetic pathway of dolichol-linked oligosaccharides, the glycan precursors employed in protein asparagine (N)-glycosylation. The assembly of dolichol-linked oligosaccharides begins on the cytosolic side of the endoplasmic reticulum membrane and finishes in its lumen. The sequential addition of sugars to dolichol pyrophosphate produces dolichol-linked oligosaccharides containing fourteen sugars, including two GlcNAcs, nine mannoses and three glucoses. Once assembled, the oligosaccharide is transferred from the lipid to nascent proteins by oligosaccharyltransferases. In the lumen of the endoplasmic reticulum, adds the eighth mannose residue in an alpha-1,6 linkage onto Man(7)GlcNAc(2)-PP-dolichol to produce Man(8)GlcNAc(2)-PP-dolichol.</text>
</comment>
<keyword evidence="13" id="KW-0175">Coiled coil</keyword>
<keyword evidence="6 12" id="KW-0812">Transmembrane</keyword>
<feature type="compositionally biased region" description="Basic and acidic residues" evidence="14">
    <location>
        <begin position="969"/>
        <end position="980"/>
    </location>
</feature>
<dbReference type="InterPro" id="IPR005599">
    <property type="entry name" value="GPI_mannosylTrfase"/>
</dbReference>
<evidence type="ECO:0000256" key="5">
    <source>
        <dbReference type="ARBA" id="ARBA00022679"/>
    </source>
</evidence>
<feature type="transmembrane region" description="Helical" evidence="12">
    <location>
        <begin position="298"/>
        <end position="323"/>
    </location>
</feature>
<feature type="region of interest" description="Disordered" evidence="14">
    <location>
        <begin position="903"/>
        <end position="995"/>
    </location>
</feature>
<name>A0A6L2P7V0_COPFO</name>
<evidence type="ECO:0000256" key="2">
    <source>
        <dbReference type="ARBA" id="ARBA00004922"/>
    </source>
</evidence>
<evidence type="ECO:0000313" key="16">
    <source>
        <dbReference type="Proteomes" id="UP000502823"/>
    </source>
</evidence>
<organism evidence="15 16">
    <name type="scientific">Coptotermes formosanus</name>
    <name type="common">Formosan subterranean termite</name>
    <dbReference type="NCBI Taxonomy" id="36987"/>
    <lineage>
        <taxon>Eukaryota</taxon>
        <taxon>Metazoa</taxon>
        <taxon>Ecdysozoa</taxon>
        <taxon>Arthropoda</taxon>
        <taxon>Hexapoda</taxon>
        <taxon>Insecta</taxon>
        <taxon>Pterygota</taxon>
        <taxon>Neoptera</taxon>
        <taxon>Polyneoptera</taxon>
        <taxon>Dictyoptera</taxon>
        <taxon>Blattodea</taxon>
        <taxon>Blattoidea</taxon>
        <taxon>Termitoidae</taxon>
        <taxon>Rhinotermitidae</taxon>
        <taxon>Coptotermes</taxon>
    </lineage>
</organism>
<dbReference type="Proteomes" id="UP000502823">
    <property type="component" value="Unassembled WGS sequence"/>
</dbReference>
<feature type="compositionally biased region" description="Basic and acidic residues" evidence="14">
    <location>
        <begin position="576"/>
        <end position="590"/>
    </location>
</feature>
<comment type="pathway">
    <text evidence="2">Protein modification; protein glycosylation.</text>
</comment>
<evidence type="ECO:0000256" key="4">
    <source>
        <dbReference type="ARBA" id="ARBA00022676"/>
    </source>
</evidence>
<dbReference type="GO" id="GO:0005789">
    <property type="term" value="C:endoplasmic reticulum membrane"/>
    <property type="evidence" value="ECO:0007669"/>
    <property type="project" value="UniProtKB-SubCell"/>
</dbReference>
<evidence type="ECO:0000256" key="7">
    <source>
        <dbReference type="ARBA" id="ARBA00022824"/>
    </source>
</evidence>
<comment type="caution">
    <text evidence="15">The sequence shown here is derived from an EMBL/GenBank/DDBJ whole genome shotgun (WGS) entry which is preliminary data.</text>
</comment>
<keyword evidence="9 12" id="KW-0472">Membrane</keyword>
<evidence type="ECO:0000256" key="10">
    <source>
        <dbReference type="ARBA" id="ARBA00044721"/>
    </source>
</evidence>
<feature type="coiled-coil region" evidence="13">
    <location>
        <begin position="637"/>
        <end position="664"/>
    </location>
</feature>
<comment type="similarity">
    <text evidence="3 12">Belongs to the glycosyltransferase 22 family.</text>
</comment>
<keyword evidence="8 12" id="KW-1133">Transmembrane helix</keyword>
<evidence type="ECO:0000256" key="12">
    <source>
        <dbReference type="RuleBase" id="RU363075"/>
    </source>
</evidence>
<dbReference type="UniPathway" id="UPA00378"/>
<evidence type="ECO:0000256" key="6">
    <source>
        <dbReference type="ARBA" id="ARBA00022692"/>
    </source>
</evidence>
<evidence type="ECO:0000313" key="15">
    <source>
        <dbReference type="EMBL" id="GFG28261.1"/>
    </source>
</evidence>
<feature type="compositionally biased region" description="Basic residues" evidence="14">
    <location>
        <begin position="918"/>
        <end position="928"/>
    </location>
</feature>
<evidence type="ECO:0000256" key="1">
    <source>
        <dbReference type="ARBA" id="ARBA00004477"/>
    </source>
</evidence>
<feature type="transmembrane region" description="Helical" evidence="12">
    <location>
        <begin position="383"/>
        <end position="407"/>
    </location>
</feature>
<feature type="transmembrane region" description="Helical" evidence="12">
    <location>
        <begin position="106"/>
        <end position="128"/>
    </location>
</feature>
<dbReference type="InParanoid" id="A0A6L2P7V0"/>
<proteinExistence type="inferred from homology"/>
<dbReference type="OrthoDB" id="19039at2759"/>
<protein>
    <recommendedName>
        <fullName evidence="12">Mannosyltransferase</fullName>
        <ecNumber evidence="12">2.4.1.-</ecNumber>
    </recommendedName>
</protein>
<keyword evidence="4 12" id="KW-0328">Glycosyltransferase</keyword>